<keyword evidence="1" id="KW-0812">Transmembrane</keyword>
<dbReference type="EMBL" id="BMJC01000002">
    <property type="protein sequence ID" value="GGB00198.1"/>
    <property type="molecule type" value="Genomic_DNA"/>
</dbReference>
<dbReference type="RefSeq" id="WP_188931881.1">
    <property type="nucleotide sequence ID" value="NZ_BMJC01000002.1"/>
</dbReference>
<protein>
    <recommendedName>
        <fullName evidence="4">T9SS C-terminal target domain-containing protein</fullName>
    </recommendedName>
</protein>
<evidence type="ECO:0008006" key="4">
    <source>
        <dbReference type="Google" id="ProtNLM"/>
    </source>
</evidence>
<name>A0A8J2XRC5_9BACT</name>
<dbReference type="InterPro" id="IPR015943">
    <property type="entry name" value="WD40/YVTN_repeat-like_dom_sf"/>
</dbReference>
<organism evidence="2 3">
    <name type="scientific">Puia dinghuensis</name>
    <dbReference type="NCBI Taxonomy" id="1792502"/>
    <lineage>
        <taxon>Bacteria</taxon>
        <taxon>Pseudomonadati</taxon>
        <taxon>Bacteroidota</taxon>
        <taxon>Chitinophagia</taxon>
        <taxon>Chitinophagales</taxon>
        <taxon>Chitinophagaceae</taxon>
        <taxon>Puia</taxon>
    </lineage>
</organism>
<evidence type="ECO:0000313" key="3">
    <source>
        <dbReference type="Proteomes" id="UP000607559"/>
    </source>
</evidence>
<gene>
    <name evidence="2" type="ORF">GCM10011511_24410</name>
</gene>
<reference evidence="2" key="1">
    <citation type="journal article" date="2014" name="Int. J. Syst. Evol. Microbiol.">
        <title>Complete genome sequence of Corynebacterium casei LMG S-19264T (=DSM 44701T), isolated from a smear-ripened cheese.</title>
        <authorList>
            <consortium name="US DOE Joint Genome Institute (JGI-PGF)"/>
            <person name="Walter F."/>
            <person name="Albersmeier A."/>
            <person name="Kalinowski J."/>
            <person name="Ruckert C."/>
        </authorList>
    </citation>
    <scope>NUCLEOTIDE SEQUENCE</scope>
    <source>
        <strain evidence="2">CGMCC 1.15448</strain>
    </source>
</reference>
<keyword evidence="3" id="KW-1185">Reference proteome</keyword>
<dbReference type="Proteomes" id="UP000607559">
    <property type="component" value="Unassembled WGS sequence"/>
</dbReference>
<dbReference type="AlphaFoldDB" id="A0A8J2XRC5"/>
<dbReference type="SUPFAM" id="SSF110296">
    <property type="entry name" value="Oligoxyloglucan reducing end-specific cellobiohydrolase"/>
    <property type="match status" value="1"/>
</dbReference>
<feature type="transmembrane region" description="Helical" evidence="1">
    <location>
        <begin position="7"/>
        <end position="25"/>
    </location>
</feature>
<reference evidence="2" key="2">
    <citation type="submission" date="2020-09" db="EMBL/GenBank/DDBJ databases">
        <authorList>
            <person name="Sun Q."/>
            <person name="Zhou Y."/>
        </authorList>
    </citation>
    <scope>NUCLEOTIDE SEQUENCE</scope>
    <source>
        <strain evidence="2">CGMCC 1.15448</strain>
    </source>
</reference>
<proteinExistence type="predicted"/>
<keyword evidence="1" id="KW-1133">Transmembrane helix</keyword>
<comment type="caution">
    <text evidence="2">The sequence shown here is derived from an EMBL/GenBank/DDBJ whole genome shotgun (WGS) entry which is preliminary data.</text>
</comment>
<accession>A0A8J2XRC5</accession>
<evidence type="ECO:0000313" key="2">
    <source>
        <dbReference type="EMBL" id="GGB00198.1"/>
    </source>
</evidence>
<evidence type="ECO:0000256" key="1">
    <source>
        <dbReference type="SAM" id="Phobius"/>
    </source>
</evidence>
<dbReference type="Gene3D" id="2.130.10.10">
    <property type="entry name" value="YVTN repeat-like/Quinoprotein amine dehydrogenase"/>
    <property type="match status" value="3"/>
</dbReference>
<dbReference type="Gene3D" id="2.60.40.10">
    <property type="entry name" value="Immunoglobulins"/>
    <property type="match status" value="1"/>
</dbReference>
<dbReference type="InterPro" id="IPR013783">
    <property type="entry name" value="Ig-like_fold"/>
</dbReference>
<sequence length="980" mass="106082">MKNRLYTVARITLVVALIYFAYRHLPSNKTTFDQKQMEQEDDPAAAIRQEFEKTKDPATGDVPTERLLIARQFQRKQLARQRTSGAPTILNAVPGIDWTERGPGNIGGRTRAILYDANDPTHKKVWAGGVGGGLWYCNDISAATPVWNKVNDLFDNLAVTCIHQQRDTPQNLYFGTGEGWYPGEGIFGIRGLGIWRSVDGGATWTHLASTIPTPADRRFYYIQDIAVVCCAVTGNPPVAVEAILVATKYGGIQRSIDGGATWTKVLGNGVGGGSVDQAADLDPIYSYVFASMGISSSDGIYRTADGGSTWVKIYQSAGDEQRIKIASAPNAYWQMWALIQSSGNGIKKIMKTSNADDLPGNTVWSDKPNPTWCDNGTTSADFTRGQAWYDLAAAIDPWDTNTVYIGGVDVFKTVTGATGATPWTQITQWKNGCPGYPYVHADIQKILIAPGSSFPGPAPEFLVACDGGIFRTADIGASFSSRDNSYNVTQYYACAVHPSSTNYFLAGGQDNGTQQFTSPGINSPATLSPPTTVSGGDGGFCHIDQNVPNTQITAYAYNNYNVTTDGAASFIAYHFAGGAFINPTDYDNASRILYGNSAAGQYFRWQPPFTYATFTTMAVAGFGGANITHVKVSPITPNRVYFGLDNGSIVRVDSANGMAPAVTIIKAVGAGSVSCVAIDPRTESHLLATYSNYGVSHVFETIDAGAHWTDVTGDLPDMPVRWAIFDPRNAAWAIIATELGVWSTDNLHAGAVDWQPTNTDFVNTRVDMLKYRPADGTLAAATHGRGLFTTVIPGVPTPIILVDFSGRWQGNEVELTWETAQEQNTKGFDIERSPDGLRFSKVGYVAAAGNSSIARDYYFNDTHFVPGKNYYRLKLIDRDGSTLYSKIILVGAPAANQPLYSVLNNPFDNGLDLQFGAIPGGKGDIRLVDFSGRTLLKWSGTLTAGSRVHISVSDLRLSRGVYTLQLFIQGTRYVTTVMKE</sequence>
<keyword evidence="1" id="KW-0472">Membrane</keyword>